<dbReference type="InterPro" id="IPR027417">
    <property type="entry name" value="P-loop_NTPase"/>
</dbReference>
<dbReference type="EMBL" id="CP104013">
    <property type="protein sequence ID" value="UYP43890.1"/>
    <property type="molecule type" value="Genomic_DNA"/>
</dbReference>
<name>A0ABY6HK37_9ARCH</name>
<evidence type="ECO:0000313" key="1">
    <source>
        <dbReference type="EMBL" id="UYP43890.1"/>
    </source>
</evidence>
<dbReference type="PANTHER" id="PTHR37816">
    <property type="entry name" value="YALI0E33011P"/>
    <property type="match status" value="1"/>
</dbReference>
<proteinExistence type="predicted"/>
<dbReference type="PANTHER" id="PTHR37816:SF3">
    <property type="entry name" value="MODULATES DNA TOPOLOGY"/>
    <property type="match status" value="1"/>
</dbReference>
<protein>
    <recommendedName>
        <fullName evidence="3">DNA topology modulation protein</fullName>
    </recommendedName>
</protein>
<organism evidence="1 2">
    <name type="scientific">Candidatus Lokiarchaeum ossiferum</name>
    <dbReference type="NCBI Taxonomy" id="2951803"/>
    <lineage>
        <taxon>Archaea</taxon>
        <taxon>Promethearchaeati</taxon>
        <taxon>Promethearchaeota</taxon>
        <taxon>Promethearchaeia</taxon>
        <taxon>Promethearchaeales</taxon>
        <taxon>Promethearchaeaceae</taxon>
        <taxon>Candidatus Lokiarchaeum</taxon>
    </lineage>
</organism>
<keyword evidence="2" id="KW-1185">Reference proteome</keyword>
<accession>A0ABY6HK37</accession>
<gene>
    <name evidence="1" type="ORF">NEF87_000175</name>
</gene>
<dbReference type="Gene3D" id="3.40.50.300">
    <property type="entry name" value="P-loop containing nucleotide triphosphate hydrolases"/>
    <property type="match status" value="1"/>
</dbReference>
<evidence type="ECO:0008006" key="3">
    <source>
        <dbReference type="Google" id="ProtNLM"/>
    </source>
</evidence>
<dbReference type="NCBIfam" id="NF005994">
    <property type="entry name" value="PRK08118.1"/>
    <property type="match status" value="1"/>
</dbReference>
<sequence>MKRIMIIGCAGSGKSTLASNLGTTLNLPVYHLDKVFWKPNWVKISPEDWQQYISTIIQKESWIIDGNYSSTMEIRMRRANIIIYLDFPRFFCLWRVIKRRFQYNNKSRPDINDQCNEKLDLEFLKWVWNYPKRSKPKTMQLLEQCTKNHIIFHITKKKQLLNIQEKILNLFF</sequence>
<evidence type="ECO:0000313" key="2">
    <source>
        <dbReference type="Proteomes" id="UP001208689"/>
    </source>
</evidence>
<reference evidence="1" key="1">
    <citation type="submission" date="2022-09" db="EMBL/GenBank/DDBJ databases">
        <title>Actin cytoskeleton and complex cell architecture in an #Asgard archaeon.</title>
        <authorList>
            <person name="Ponce Toledo R.I."/>
            <person name="Schleper C."/>
            <person name="Rodrigues Oliveira T."/>
            <person name="Wollweber F."/>
            <person name="Xu J."/>
            <person name="Rittmann S."/>
            <person name="Klingl A."/>
            <person name="Pilhofer M."/>
        </authorList>
    </citation>
    <scope>NUCLEOTIDE SEQUENCE</scope>
    <source>
        <strain evidence="1">B-35</strain>
    </source>
</reference>
<dbReference type="Proteomes" id="UP001208689">
    <property type="component" value="Chromosome"/>
</dbReference>
<dbReference type="SUPFAM" id="SSF52540">
    <property type="entry name" value="P-loop containing nucleoside triphosphate hydrolases"/>
    <property type="match status" value="1"/>
</dbReference>
<dbReference type="InterPro" id="IPR052922">
    <property type="entry name" value="Cytidylate_Kinase-2"/>
</dbReference>